<feature type="transmembrane region" description="Helical" evidence="1">
    <location>
        <begin position="41"/>
        <end position="68"/>
    </location>
</feature>
<protein>
    <submittedName>
        <fullName evidence="2">Uncharacterized protein</fullName>
    </submittedName>
</protein>
<keyword evidence="3" id="KW-1185">Reference proteome</keyword>
<sequence>MAQGNASHSAPPALEDLFENEEPLYILGRTVFPIQNYVKEIYLYTFIAILTMIAFLAQAIAGFCETVAKKKYERRKNRPISLVISRAFIKERNKLVQRYMMVKKAEYEYKPKVPKDFVYVGEKNQNQKATKEKKPSTNP</sequence>
<keyword evidence="1" id="KW-0472">Membrane</keyword>
<evidence type="ECO:0000313" key="3">
    <source>
        <dbReference type="Proteomes" id="UP000298663"/>
    </source>
</evidence>
<reference evidence="2 3" key="1">
    <citation type="journal article" date="2015" name="Genome Biol.">
        <title>Comparative genomics of Steinernema reveals deeply conserved gene regulatory networks.</title>
        <authorList>
            <person name="Dillman A.R."/>
            <person name="Macchietto M."/>
            <person name="Porter C.F."/>
            <person name="Rogers A."/>
            <person name="Williams B."/>
            <person name="Antoshechkin I."/>
            <person name="Lee M.M."/>
            <person name="Goodwin Z."/>
            <person name="Lu X."/>
            <person name="Lewis E.E."/>
            <person name="Goodrich-Blair H."/>
            <person name="Stock S.P."/>
            <person name="Adams B.J."/>
            <person name="Sternberg P.W."/>
            <person name="Mortazavi A."/>
        </authorList>
    </citation>
    <scope>NUCLEOTIDE SEQUENCE [LARGE SCALE GENOMIC DNA]</scope>
    <source>
        <strain evidence="2 3">ALL</strain>
    </source>
</reference>
<dbReference type="Proteomes" id="UP000298663">
    <property type="component" value="Unassembled WGS sequence"/>
</dbReference>
<accession>A0A4U5M6S0</accession>
<keyword evidence="1" id="KW-1133">Transmembrane helix</keyword>
<gene>
    <name evidence="2" type="ORF">L596_025086</name>
</gene>
<comment type="caution">
    <text evidence="2">The sequence shown here is derived from an EMBL/GenBank/DDBJ whole genome shotgun (WGS) entry which is preliminary data.</text>
</comment>
<keyword evidence="1" id="KW-0812">Transmembrane</keyword>
<evidence type="ECO:0000313" key="2">
    <source>
        <dbReference type="EMBL" id="TKR64579.1"/>
    </source>
</evidence>
<reference evidence="2 3" key="2">
    <citation type="journal article" date="2019" name="G3 (Bethesda)">
        <title>Hybrid Assembly of the Genome of the Entomopathogenic Nematode Steinernema carpocapsae Identifies the X-Chromosome.</title>
        <authorList>
            <person name="Serra L."/>
            <person name="Macchietto M."/>
            <person name="Macias-Munoz A."/>
            <person name="McGill C.J."/>
            <person name="Rodriguez I.M."/>
            <person name="Rodriguez B."/>
            <person name="Murad R."/>
            <person name="Mortazavi A."/>
        </authorList>
    </citation>
    <scope>NUCLEOTIDE SEQUENCE [LARGE SCALE GENOMIC DNA]</scope>
    <source>
        <strain evidence="2 3">ALL</strain>
    </source>
</reference>
<dbReference type="EMBL" id="AZBU02000009">
    <property type="protein sequence ID" value="TKR64579.1"/>
    <property type="molecule type" value="Genomic_DNA"/>
</dbReference>
<evidence type="ECO:0000256" key="1">
    <source>
        <dbReference type="SAM" id="Phobius"/>
    </source>
</evidence>
<proteinExistence type="predicted"/>
<organism evidence="2 3">
    <name type="scientific">Steinernema carpocapsae</name>
    <name type="common">Entomopathogenic nematode</name>
    <dbReference type="NCBI Taxonomy" id="34508"/>
    <lineage>
        <taxon>Eukaryota</taxon>
        <taxon>Metazoa</taxon>
        <taxon>Ecdysozoa</taxon>
        <taxon>Nematoda</taxon>
        <taxon>Chromadorea</taxon>
        <taxon>Rhabditida</taxon>
        <taxon>Tylenchina</taxon>
        <taxon>Panagrolaimomorpha</taxon>
        <taxon>Strongyloidoidea</taxon>
        <taxon>Steinernematidae</taxon>
        <taxon>Steinernema</taxon>
    </lineage>
</organism>
<name>A0A4U5M6S0_STECR</name>
<dbReference type="AlphaFoldDB" id="A0A4U5M6S0"/>